<evidence type="ECO:0000313" key="5">
    <source>
        <dbReference type="Proteomes" id="UP001165653"/>
    </source>
</evidence>
<dbReference type="Gene3D" id="3.30.360.10">
    <property type="entry name" value="Dihydrodipicolinate Reductase, domain 2"/>
    <property type="match status" value="1"/>
</dbReference>
<keyword evidence="1" id="KW-0560">Oxidoreductase</keyword>
<dbReference type="InterPro" id="IPR008354">
    <property type="entry name" value="Glc-Fru_OxRdtase_bac"/>
</dbReference>
<dbReference type="Proteomes" id="UP001165653">
    <property type="component" value="Unassembled WGS sequence"/>
</dbReference>
<dbReference type="Pfam" id="PF01408">
    <property type="entry name" value="GFO_IDH_MocA"/>
    <property type="match status" value="1"/>
</dbReference>
<dbReference type="Pfam" id="PF22725">
    <property type="entry name" value="GFO_IDH_MocA_C3"/>
    <property type="match status" value="1"/>
</dbReference>
<dbReference type="SUPFAM" id="SSF55347">
    <property type="entry name" value="Glyceraldehyde-3-phosphate dehydrogenase-like, C-terminal domain"/>
    <property type="match status" value="1"/>
</dbReference>
<evidence type="ECO:0000259" key="3">
    <source>
        <dbReference type="Pfam" id="PF22725"/>
    </source>
</evidence>
<keyword evidence="5" id="KW-1185">Reference proteome</keyword>
<dbReference type="RefSeq" id="WP_264511442.1">
    <property type="nucleotide sequence ID" value="NZ_JAPDDR010000002.1"/>
</dbReference>
<dbReference type="Gene3D" id="3.40.50.720">
    <property type="entry name" value="NAD(P)-binding Rossmann-like Domain"/>
    <property type="match status" value="1"/>
</dbReference>
<feature type="domain" description="Gfo/Idh/MocA-like oxidoreductase N-terminal" evidence="2">
    <location>
        <begin position="35"/>
        <end position="158"/>
    </location>
</feature>
<comment type="caution">
    <text evidence="4">The sequence shown here is derived from an EMBL/GenBank/DDBJ whole genome shotgun (WGS) entry which is preliminary data.</text>
</comment>
<evidence type="ECO:0000259" key="2">
    <source>
        <dbReference type="Pfam" id="PF01408"/>
    </source>
</evidence>
<evidence type="ECO:0000313" key="4">
    <source>
        <dbReference type="EMBL" id="MCW1912735.1"/>
    </source>
</evidence>
<dbReference type="InterPro" id="IPR055170">
    <property type="entry name" value="GFO_IDH_MocA-like_dom"/>
</dbReference>
<dbReference type="InterPro" id="IPR050463">
    <property type="entry name" value="Gfo/Idh/MocA_oxidrdct_glycsds"/>
</dbReference>
<evidence type="ECO:0000256" key="1">
    <source>
        <dbReference type="ARBA" id="ARBA00023002"/>
    </source>
</evidence>
<dbReference type="PRINTS" id="PR01775">
    <property type="entry name" value="GLFROXRDTASE"/>
</dbReference>
<proteinExistence type="predicted"/>
<sequence>MNSITRRHALRLGAAASAAPFLNLRAQEGGGKKLGVALLGLGDYATKQLGPALKKTGNARLAGIITGSADKVPTWQKEYEIPDGSVYDYQTLEKIADNKDIDIVYVVTPTALHAEYAIRALEAGKHVICEKPMAPTPEDCARMIKTAADKSRTLQIGYRLHWDPFHLKLMEAIKTKEFGEWKSIDVSDAGRMNDFTRHNAWRVDKELGIAGALYDLGVYCVQAALYSAQEHPLKVTAKSWTEREKEFSEVPEHWEWELEFSGGRKAKGFASYGKNGNHVKVEAEKGLIQIEPAYGYGGQKGSTPAGAMDFQHVFQQQLQIEGQVEAILSGKPSKVPGEMGQRDIEVIRGIMEAAESGKAHEFGKFAY</sequence>
<name>A0ABT3FYS9_9BACT</name>
<dbReference type="InterPro" id="IPR036291">
    <property type="entry name" value="NAD(P)-bd_dom_sf"/>
</dbReference>
<reference evidence="4" key="1">
    <citation type="submission" date="2022-10" db="EMBL/GenBank/DDBJ databases">
        <title>Luteolibacter sp. GHJ8, whole genome shotgun sequencing project.</title>
        <authorList>
            <person name="Zhao G."/>
            <person name="Shen L."/>
        </authorList>
    </citation>
    <scope>NUCLEOTIDE SEQUENCE</scope>
    <source>
        <strain evidence="4">GHJ8</strain>
    </source>
</reference>
<dbReference type="PANTHER" id="PTHR43818">
    <property type="entry name" value="BCDNA.GH03377"/>
    <property type="match status" value="1"/>
</dbReference>
<accession>A0ABT3FYS9</accession>
<dbReference type="SUPFAM" id="SSF51735">
    <property type="entry name" value="NAD(P)-binding Rossmann-fold domains"/>
    <property type="match status" value="1"/>
</dbReference>
<dbReference type="EMBL" id="JAPDDR010000002">
    <property type="protein sequence ID" value="MCW1912735.1"/>
    <property type="molecule type" value="Genomic_DNA"/>
</dbReference>
<feature type="domain" description="GFO/IDH/MocA-like oxidoreductase" evidence="3">
    <location>
        <begin position="167"/>
        <end position="286"/>
    </location>
</feature>
<organism evidence="4 5">
    <name type="scientific">Luteolibacter rhizosphaerae</name>
    <dbReference type="NCBI Taxonomy" id="2989719"/>
    <lineage>
        <taxon>Bacteria</taxon>
        <taxon>Pseudomonadati</taxon>
        <taxon>Verrucomicrobiota</taxon>
        <taxon>Verrucomicrobiia</taxon>
        <taxon>Verrucomicrobiales</taxon>
        <taxon>Verrucomicrobiaceae</taxon>
        <taxon>Luteolibacter</taxon>
    </lineage>
</organism>
<gene>
    <name evidence="4" type="ORF">OJ996_04065</name>
</gene>
<dbReference type="InterPro" id="IPR000683">
    <property type="entry name" value="Gfo/Idh/MocA-like_OxRdtase_N"/>
</dbReference>
<dbReference type="PANTHER" id="PTHR43818:SF11">
    <property type="entry name" value="BCDNA.GH03377"/>
    <property type="match status" value="1"/>
</dbReference>
<protein>
    <submittedName>
        <fullName evidence="4">Gfo/Idh/MocA family oxidoreductase</fullName>
    </submittedName>
</protein>